<comment type="caution">
    <text evidence="1">The sequence shown here is derived from an EMBL/GenBank/DDBJ whole genome shotgun (WGS) entry which is preliminary data.</text>
</comment>
<reference evidence="1 2" key="1">
    <citation type="submission" date="2016-11" db="EMBL/GenBank/DDBJ databases">
        <authorList>
            <person name="Varghese N."/>
            <person name="Submissions S."/>
        </authorList>
    </citation>
    <scope>NUCLEOTIDE SEQUENCE [LARGE SCALE GENOMIC DNA]</scope>
    <source>
        <strain evidence="1 2">CGMCC 1.12174</strain>
    </source>
</reference>
<organism evidence="1 2">
    <name type="scientific">Flagellimonas taeanensis</name>
    <dbReference type="NCBI Taxonomy" id="1005926"/>
    <lineage>
        <taxon>Bacteria</taxon>
        <taxon>Pseudomonadati</taxon>
        <taxon>Bacteroidota</taxon>
        <taxon>Flavobacteriia</taxon>
        <taxon>Flavobacteriales</taxon>
        <taxon>Flavobacteriaceae</taxon>
        <taxon>Flagellimonas</taxon>
    </lineage>
</organism>
<protein>
    <submittedName>
        <fullName evidence="1">Uncharacterized protein</fullName>
    </submittedName>
</protein>
<dbReference type="Proteomes" id="UP000184031">
    <property type="component" value="Unassembled WGS sequence"/>
</dbReference>
<sequence>MKNYNQENTAYINFIRDLNEMLVDSDINQLSHP</sequence>
<dbReference type="STRING" id="1055723.SAMN05216293_3283"/>
<dbReference type="EMBL" id="FRAT01000009">
    <property type="protein sequence ID" value="SHL35385.1"/>
    <property type="molecule type" value="Genomic_DNA"/>
</dbReference>
<evidence type="ECO:0000313" key="1">
    <source>
        <dbReference type="EMBL" id="SHL35385.1"/>
    </source>
</evidence>
<proteinExistence type="predicted"/>
<gene>
    <name evidence="1" type="ORF">SAMN05216293_3283</name>
</gene>
<dbReference type="AlphaFoldDB" id="A0A1M6ZYG6"/>
<accession>A0A1M6ZYG6</accession>
<evidence type="ECO:0000313" key="2">
    <source>
        <dbReference type="Proteomes" id="UP000184031"/>
    </source>
</evidence>
<name>A0A1M6ZYG6_9FLAO</name>